<dbReference type="PANTHER" id="PTHR10948">
    <property type="entry name" value="TRANSPOSASE"/>
    <property type="match status" value="1"/>
</dbReference>
<dbReference type="GO" id="GO:0004803">
    <property type="term" value="F:transposase activity"/>
    <property type="evidence" value="ECO:0007669"/>
    <property type="project" value="TreeGrafter"/>
</dbReference>
<name>A0A1M4T6B3_9ACTN</name>
<accession>A0A1M4T6B3</accession>
<dbReference type="RefSeq" id="WP_072788459.1">
    <property type="nucleotide sequence ID" value="NZ_FQUL01000004.1"/>
</dbReference>
<keyword evidence="2" id="KW-1185">Reference proteome</keyword>
<protein>
    <submittedName>
        <fullName evidence="1">Uncharacterized protein</fullName>
    </submittedName>
</protein>
<evidence type="ECO:0000313" key="2">
    <source>
        <dbReference type="Proteomes" id="UP000184295"/>
    </source>
</evidence>
<evidence type="ECO:0000313" key="1">
    <source>
        <dbReference type="EMBL" id="SHE39975.1"/>
    </source>
</evidence>
<dbReference type="Proteomes" id="UP000184295">
    <property type="component" value="Unassembled WGS sequence"/>
</dbReference>
<proteinExistence type="predicted"/>
<dbReference type="EMBL" id="FQUL01000004">
    <property type="protein sequence ID" value="SHE39975.1"/>
    <property type="molecule type" value="Genomic_DNA"/>
</dbReference>
<dbReference type="STRING" id="1121881.SAMN02745225_00518"/>
<gene>
    <name evidence="1" type="ORF">SAMN02745225_00518</name>
</gene>
<reference evidence="2" key="1">
    <citation type="submission" date="2016-11" db="EMBL/GenBank/DDBJ databases">
        <authorList>
            <person name="Varghese N."/>
            <person name="Submissions S."/>
        </authorList>
    </citation>
    <scope>NUCLEOTIDE SEQUENCE [LARGE SCALE GENOMIC DNA]</scope>
    <source>
        <strain evidence="2">DSM 19514</strain>
    </source>
</reference>
<dbReference type="GO" id="GO:0005829">
    <property type="term" value="C:cytosol"/>
    <property type="evidence" value="ECO:0007669"/>
    <property type="project" value="TreeGrafter"/>
</dbReference>
<dbReference type="AlphaFoldDB" id="A0A1M4T6B3"/>
<dbReference type="PANTHER" id="PTHR10948:SF23">
    <property type="entry name" value="TRANSPOSASE INSI FOR INSERTION SEQUENCE ELEMENT IS30A-RELATED"/>
    <property type="match status" value="1"/>
</dbReference>
<organism evidence="1 2">
    <name type="scientific">Ferrithrix thermotolerans DSM 19514</name>
    <dbReference type="NCBI Taxonomy" id="1121881"/>
    <lineage>
        <taxon>Bacteria</taxon>
        <taxon>Bacillati</taxon>
        <taxon>Actinomycetota</taxon>
        <taxon>Acidimicrobiia</taxon>
        <taxon>Acidimicrobiales</taxon>
        <taxon>Acidimicrobiaceae</taxon>
        <taxon>Ferrithrix</taxon>
    </lineage>
</organism>
<dbReference type="GO" id="GO:0032196">
    <property type="term" value="P:transposition"/>
    <property type="evidence" value="ECO:0007669"/>
    <property type="project" value="TreeGrafter"/>
</dbReference>
<dbReference type="InterPro" id="IPR051917">
    <property type="entry name" value="Transposase-Integrase"/>
</dbReference>
<sequence>MAEDPTYTSSPVQRISKRCGRRPKVSKLASNLVLEVFVEEGLTRRWSPAEIHARLVLEYPDDEAMRVSHETIYFSLYVQAERGLKKELLSALRSGRLRRRPRKRGESARRSVFGDVVPISERPPEASDGALPGRWKGNLIMGALNRSAIVM</sequence>
<dbReference type="OrthoDB" id="9803231at2"/>